<dbReference type="PROSITE" id="PS00211">
    <property type="entry name" value="ABC_TRANSPORTER_1"/>
    <property type="match status" value="1"/>
</dbReference>
<evidence type="ECO:0000256" key="1">
    <source>
        <dbReference type="ARBA" id="ARBA00004651"/>
    </source>
</evidence>
<organism evidence="11 12">
    <name type="scientific">Peteryoungia aggregata LMG 23059</name>
    <dbReference type="NCBI Taxonomy" id="1368425"/>
    <lineage>
        <taxon>Bacteria</taxon>
        <taxon>Pseudomonadati</taxon>
        <taxon>Pseudomonadota</taxon>
        <taxon>Alphaproteobacteria</taxon>
        <taxon>Hyphomicrobiales</taxon>
        <taxon>Rhizobiaceae</taxon>
        <taxon>Peteryoungia</taxon>
    </lineage>
</organism>
<dbReference type="Pfam" id="PF00664">
    <property type="entry name" value="ABC_membrane"/>
    <property type="match status" value="1"/>
</dbReference>
<evidence type="ECO:0000259" key="10">
    <source>
        <dbReference type="PROSITE" id="PS50929"/>
    </source>
</evidence>
<dbReference type="RefSeq" id="WP_307370644.1">
    <property type="nucleotide sequence ID" value="NZ_JAUSUW010000003.1"/>
</dbReference>
<reference evidence="11 12" key="1">
    <citation type="submission" date="2023-07" db="EMBL/GenBank/DDBJ databases">
        <title>Genomic Encyclopedia of Type Strains, Phase IV (KMG-IV): sequencing the most valuable type-strain genomes for metagenomic binning, comparative biology and taxonomic classification.</title>
        <authorList>
            <person name="Goeker M."/>
        </authorList>
    </citation>
    <scope>NUCLEOTIDE SEQUENCE [LARGE SCALE GENOMIC DNA]</scope>
    <source>
        <strain evidence="11 12">DSM 1111</strain>
    </source>
</reference>
<evidence type="ECO:0000313" key="11">
    <source>
        <dbReference type="EMBL" id="MDQ0420270.1"/>
    </source>
</evidence>
<gene>
    <name evidence="11" type="ORF">J2045_001289</name>
</gene>
<keyword evidence="12" id="KW-1185">Reference proteome</keyword>
<dbReference type="Gene3D" id="1.20.1560.10">
    <property type="entry name" value="ABC transporter type 1, transmembrane domain"/>
    <property type="match status" value="1"/>
</dbReference>
<dbReference type="InterPro" id="IPR017871">
    <property type="entry name" value="ABC_transporter-like_CS"/>
</dbReference>
<evidence type="ECO:0000256" key="6">
    <source>
        <dbReference type="ARBA" id="ARBA00022989"/>
    </source>
</evidence>
<keyword evidence="3 8" id="KW-0812">Transmembrane</keyword>
<evidence type="ECO:0000256" key="4">
    <source>
        <dbReference type="ARBA" id="ARBA00022741"/>
    </source>
</evidence>
<name>A0ABU0G4L0_9HYPH</name>
<dbReference type="Pfam" id="PF00005">
    <property type="entry name" value="ABC_tran"/>
    <property type="match status" value="1"/>
</dbReference>
<proteinExistence type="inferred from homology"/>
<dbReference type="SUPFAM" id="SSF90123">
    <property type="entry name" value="ABC transporter transmembrane region"/>
    <property type="match status" value="1"/>
</dbReference>
<sequence length="585" mass="62043">MADRQKTFAAGHGTLTLGGLLAPHRVAMILAVGCSVLAAILEIAPAAFTALAIGALSGGRMMDLVPLVGGLFGSVVVAHVAQMASALISHFVAIDVQAALRRLIGSALLSAPLGDVERLEPGAIRRVLMEDVERVEDGIAHLVPDLAAAIVAPLAIVLVMLAIDWRLAVATLLPVIAGGVAFSTIMRRDNGLSSRFLHAQAEIAAALQEAVSVVPLIKAYNVRQSALRRPEQAFSDYRVVVGQWLAFSMGGVTAFFLATTTTLVFVLPLGIFLLGRQETDLATLAFFLMVAYGLTSIAARLFGAMGRLRIQAVTLARISALASLRPLPPGAEKAVTGGDLSIENLSFSHGEGFGLAGVTLDIPGGCRVALVGPSGSGKSTLARLILRFQDPDAGRILLGGRDIRGFEPDALSACMSAMFQEVFLFSRSIRDNIALGRVEASEDDIVAAARRAQADAFIRALPDSYDTVLQDGGGLSGGQRQRIALARAILKDAPILVLDEATAFADPESEFEIQKGLEEAMRGKTVIAIAHRLSTVRHFDRIVFLNEGRIAEQGTHDELMALDGLYARQWQAHRAALTFKLRGSE</sequence>
<feature type="transmembrane region" description="Helical" evidence="8">
    <location>
        <begin position="167"/>
        <end position="186"/>
    </location>
</feature>
<dbReference type="Proteomes" id="UP001238496">
    <property type="component" value="Unassembled WGS sequence"/>
</dbReference>
<keyword evidence="4" id="KW-0547">Nucleotide-binding</keyword>
<dbReference type="InterPro" id="IPR011527">
    <property type="entry name" value="ABC1_TM_dom"/>
</dbReference>
<dbReference type="InterPro" id="IPR003593">
    <property type="entry name" value="AAA+_ATPase"/>
</dbReference>
<feature type="transmembrane region" description="Helical" evidence="8">
    <location>
        <begin position="67"/>
        <end position="93"/>
    </location>
</feature>
<dbReference type="InterPro" id="IPR003439">
    <property type="entry name" value="ABC_transporter-like_ATP-bd"/>
</dbReference>
<keyword evidence="5 11" id="KW-0067">ATP-binding</keyword>
<dbReference type="CDD" id="cd07346">
    <property type="entry name" value="ABC_6TM_exporters"/>
    <property type="match status" value="1"/>
</dbReference>
<dbReference type="PROSITE" id="PS50893">
    <property type="entry name" value="ABC_TRANSPORTER_2"/>
    <property type="match status" value="1"/>
</dbReference>
<dbReference type="PANTHER" id="PTHR43394:SF1">
    <property type="entry name" value="ATP-BINDING CASSETTE SUB-FAMILY B MEMBER 10, MITOCHONDRIAL"/>
    <property type="match status" value="1"/>
</dbReference>
<dbReference type="PROSITE" id="PS50929">
    <property type="entry name" value="ABC_TM1F"/>
    <property type="match status" value="1"/>
</dbReference>
<evidence type="ECO:0000256" key="2">
    <source>
        <dbReference type="ARBA" id="ARBA00005417"/>
    </source>
</evidence>
<keyword evidence="6 8" id="KW-1133">Transmembrane helix</keyword>
<dbReference type="GO" id="GO:0005524">
    <property type="term" value="F:ATP binding"/>
    <property type="evidence" value="ECO:0007669"/>
    <property type="project" value="UniProtKB-KW"/>
</dbReference>
<dbReference type="SUPFAM" id="SSF52540">
    <property type="entry name" value="P-loop containing nucleoside triphosphate hydrolases"/>
    <property type="match status" value="1"/>
</dbReference>
<feature type="transmembrane region" description="Helical" evidence="8">
    <location>
        <begin position="26"/>
        <end position="55"/>
    </location>
</feature>
<evidence type="ECO:0000259" key="9">
    <source>
        <dbReference type="PROSITE" id="PS50893"/>
    </source>
</evidence>
<dbReference type="Gene3D" id="3.40.50.300">
    <property type="entry name" value="P-loop containing nucleotide triphosphate hydrolases"/>
    <property type="match status" value="1"/>
</dbReference>
<evidence type="ECO:0000256" key="5">
    <source>
        <dbReference type="ARBA" id="ARBA00022840"/>
    </source>
</evidence>
<feature type="transmembrane region" description="Helical" evidence="8">
    <location>
        <begin position="281"/>
        <end position="302"/>
    </location>
</feature>
<feature type="transmembrane region" description="Helical" evidence="8">
    <location>
        <begin position="244"/>
        <end position="275"/>
    </location>
</feature>
<dbReference type="InterPro" id="IPR039421">
    <property type="entry name" value="Type_1_exporter"/>
</dbReference>
<dbReference type="PANTHER" id="PTHR43394">
    <property type="entry name" value="ATP-DEPENDENT PERMEASE MDL1, MITOCHONDRIAL"/>
    <property type="match status" value="1"/>
</dbReference>
<feature type="transmembrane region" description="Helical" evidence="8">
    <location>
        <begin position="139"/>
        <end position="161"/>
    </location>
</feature>
<feature type="domain" description="ABC transporter" evidence="9">
    <location>
        <begin position="340"/>
        <end position="572"/>
    </location>
</feature>
<evidence type="ECO:0000256" key="3">
    <source>
        <dbReference type="ARBA" id="ARBA00022692"/>
    </source>
</evidence>
<dbReference type="InterPro" id="IPR027417">
    <property type="entry name" value="P-loop_NTPase"/>
</dbReference>
<comment type="similarity">
    <text evidence="2">Belongs to the ABC transporter superfamily.</text>
</comment>
<evidence type="ECO:0000256" key="8">
    <source>
        <dbReference type="SAM" id="Phobius"/>
    </source>
</evidence>
<comment type="caution">
    <text evidence="11">The sequence shown here is derived from an EMBL/GenBank/DDBJ whole genome shotgun (WGS) entry which is preliminary data.</text>
</comment>
<evidence type="ECO:0000313" key="12">
    <source>
        <dbReference type="Proteomes" id="UP001238496"/>
    </source>
</evidence>
<comment type="subcellular location">
    <subcellularLocation>
        <location evidence="1">Cell membrane</location>
        <topology evidence="1">Multi-pass membrane protein</topology>
    </subcellularLocation>
</comment>
<dbReference type="EMBL" id="JAUSUW010000003">
    <property type="protein sequence ID" value="MDQ0420270.1"/>
    <property type="molecule type" value="Genomic_DNA"/>
</dbReference>
<feature type="domain" description="ABC transmembrane type-1" evidence="10">
    <location>
        <begin position="29"/>
        <end position="308"/>
    </location>
</feature>
<protein>
    <submittedName>
        <fullName evidence="11">ATP-binding cassette subfamily B protein</fullName>
    </submittedName>
</protein>
<dbReference type="SMART" id="SM00382">
    <property type="entry name" value="AAA"/>
    <property type="match status" value="1"/>
</dbReference>
<accession>A0ABU0G4L0</accession>
<dbReference type="InterPro" id="IPR036640">
    <property type="entry name" value="ABC1_TM_sf"/>
</dbReference>
<keyword evidence="7 8" id="KW-0472">Membrane</keyword>
<evidence type="ECO:0000256" key="7">
    <source>
        <dbReference type="ARBA" id="ARBA00023136"/>
    </source>
</evidence>